<evidence type="ECO:0008006" key="4">
    <source>
        <dbReference type="Google" id="ProtNLM"/>
    </source>
</evidence>
<evidence type="ECO:0000313" key="2">
    <source>
        <dbReference type="EMBL" id="AHC16142.1"/>
    </source>
</evidence>
<dbReference type="InterPro" id="IPR008407">
    <property type="entry name" value="Brnchd-chn_aa_trnsp_AzlD"/>
</dbReference>
<dbReference type="OrthoDB" id="308265at2"/>
<dbReference type="AlphaFoldDB" id="V5WK09"/>
<name>V5WK09_9SPIO</name>
<dbReference type="HOGENOM" id="CLU_144816_1_1_12"/>
<dbReference type="EMBL" id="CP006939">
    <property type="protein sequence ID" value="AHC16142.1"/>
    <property type="molecule type" value="Genomic_DNA"/>
</dbReference>
<protein>
    <recommendedName>
        <fullName evidence="4">Branched-chain amino acid transport</fullName>
    </recommendedName>
</protein>
<sequence length="105" mass="11513">MTAYLLSATLAMAFATLITRALPFLVFRRGIPHPGFVKRARRIPAGVMVVLVFTSLPLEGALLSWETLIPWISVAVTALIHIATRHPLLSIFGGTGLYMLLLHFS</sequence>
<proteinExistence type="predicted"/>
<accession>V5WK09</accession>
<dbReference type="eggNOG" id="COG1687">
    <property type="taxonomic scope" value="Bacteria"/>
</dbReference>
<dbReference type="STRING" id="1307761.L21SP2_2792"/>
<keyword evidence="3" id="KW-1185">Reference proteome</keyword>
<dbReference type="Pfam" id="PF05437">
    <property type="entry name" value="AzlD"/>
    <property type="match status" value="1"/>
</dbReference>
<feature type="transmembrane region" description="Helical" evidence="1">
    <location>
        <begin position="87"/>
        <end position="104"/>
    </location>
</feature>
<dbReference type="RefSeq" id="WP_024269039.1">
    <property type="nucleotide sequence ID" value="NC_023035.1"/>
</dbReference>
<evidence type="ECO:0000313" key="3">
    <source>
        <dbReference type="Proteomes" id="UP000018680"/>
    </source>
</evidence>
<keyword evidence="1" id="KW-0812">Transmembrane</keyword>
<keyword evidence="1" id="KW-0472">Membrane</keyword>
<feature type="transmembrane region" description="Helical" evidence="1">
    <location>
        <begin position="6"/>
        <end position="27"/>
    </location>
</feature>
<dbReference type="KEGG" id="slr:L21SP2_2792"/>
<keyword evidence="1" id="KW-1133">Transmembrane helix</keyword>
<reference evidence="2 3" key="1">
    <citation type="journal article" date="2015" name="Stand. Genomic Sci.">
        <title>Complete genome sequence and description of Salinispira pacifica gen. nov., sp. nov., a novel spirochaete isolated form a hypersaline microbial mat.</title>
        <authorList>
            <person name="Ben Hania W."/>
            <person name="Joseph M."/>
            <person name="Schumann P."/>
            <person name="Bunk B."/>
            <person name="Fiebig A."/>
            <person name="Sproer C."/>
            <person name="Klenk H.P."/>
            <person name="Fardeau M.L."/>
            <person name="Spring S."/>
        </authorList>
    </citation>
    <scope>NUCLEOTIDE SEQUENCE [LARGE SCALE GENOMIC DNA]</scope>
    <source>
        <strain evidence="2 3">L21-RPul-D2</strain>
    </source>
</reference>
<evidence type="ECO:0000256" key="1">
    <source>
        <dbReference type="SAM" id="Phobius"/>
    </source>
</evidence>
<organism evidence="2 3">
    <name type="scientific">Salinispira pacifica</name>
    <dbReference type="NCBI Taxonomy" id="1307761"/>
    <lineage>
        <taxon>Bacteria</taxon>
        <taxon>Pseudomonadati</taxon>
        <taxon>Spirochaetota</taxon>
        <taxon>Spirochaetia</taxon>
        <taxon>Spirochaetales</taxon>
        <taxon>Spirochaetaceae</taxon>
        <taxon>Salinispira</taxon>
    </lineage>
</organism>
<dbReference type="Proteomes" id="UP000018680">
    <property type="component" value="Chromosome"/>
</dbReference>
<gene>
    <name evidence="2" type="ORF">L21SP2_2792</name>
</gene>